<keyword evidence="3" id="KW-1185">Reference proteome</keyword>
<reference evidence="4" key="1">
    <citation type="submission" date="2017-02" db="UniProtKB">
        <authorList>
            <consortium name="WormBaseParasite"/>
        </authorList>
    </citation>
    <scope>IDENTIFICATION</scope>
</reference>
<evidence type="ECO:0000256" key="1">
    <source>
        <dbReference type="SAM" id="SignalP"/>
    </source>
</evidence>
<dbReference type="AlphaFoldDB" id="A0A0N5ART5"/>
<keyword evidence="1" id="KW-0732">Signal</keyword>
<sequence length="861" mass="97305">MKLILLLGFIVPVCWGTACNVLKTCTECDSLLSSKGKQLCSWCATTGGCVPKSALECRFGTGVKFPEVSDCPIDIQKGYEFDEELSRKMMVISGAAYSDNPEVCLAENATDVQISKQIILACDNMGDFCSAYSAISHAKKAIILAFRGTIGFVQILMEAEYAMFQTKIKVSGGGNVSGEFVCAYFNDAFFKLWDNGMKAEFEKLKKLYPDYELWVTGHSMGAAIATVGAHVIGAEKLFDTNRMKVITFGEPRVGDRDFMIAHDKLVLKLIFLLLMPVQYIIFPYNYRVTHGRDIVTHVPPKDMLDYHHHRYEVRLFKAYLYKFNFVWYPEEMAEGDKYIICLSPEDKSCSDQNWVQMSAMDHRYYYGIDVQGIIDNGCKYMIPLSSAAYSDNPQQCLTNRIENGILRRQVTVPCDADDDNRCSGFAAVSSTLRAVMLGFRGSDGFTQLVLEATESVFAHRTSLPGGGKASKYFYNAFSTVWENGLKDEVMALHKAYPDYELWISGHSLGGSMASIAAHIIINSGLWSGDKIKFVSFGQPRTGNHEFARLHDQNIKFTYRMTHANDMVPHLPTKGYDDYRHHRYEVWYDNDMNNGDKYVICLSPEDKSCSNSNFLDLSIDDHTHYFGHKISEWVDCDDTGKDTCSGYTAVSTMEKAIILCFRGTVGNEQLLIEAEYSLFKKKEPVVGGGSASKYFYDGYYAVWAGGLKTELLSLIKKYPGYELWVTGHSMGAAFATIAAKVIAAESIFPVEKLKKITYGEPRVGDDDFATSHDALLPYKYRVTHERDLVPHVPPKDFLDYKHHRYEVWYDNDMSEGSEYVVCLAREDKSCSNKHLVDLSWSDHRHYFTYFIEDFKVDACSRA</sequence>
<dbReference type="SUPFAM" id="SSF53474">
    <property type="entry name" value="alpha/beta-Hydrolases"/>
    <property type="match status" value="3"/>
</dbReference>
<accession>A0A0N5ART5</accession>
<dbReference type="Gene3D" id="3.40.50.1820">
    <property type="entry name" value="alpha/beta hydrolase"/>
    <property type="match status" value="3"/>
</dbReference>
<proteinExistence type="predicted"/>
<feature type="domain" description="Fungal lipase-type" evidence="2">
    <location>
        <begin position="658"/>
        <end position="795"/>
    </location>
</feature>
<evidence type="ECO:0000259" key="2">
    <source>
        <dbReference type="Pfam" id="PF01764"/>
    </source>
</evidence>
<dbReference type="Pfam" id="PF01764">
    <property type="entry name" value="Lipase_3"/>
    <property type="match status" value="3"/>
</dbReference>
<dbReference type="STRING" id="451379.A0A0N5ART5"/>
<dbReference type="InterPro" id="IPR002921">
    <property type="entry name" value="Fungal_lipase-type"/>
</dbReference>
<dbReference type="GO" id="GO:0006629">
    <property type="term" value="P:lipid metabolic process"/>
    <property type="evidence" value="ECO:0007669"/>
    <property type="project" value="InterPro"/>
</dbReference>
<feature type="chain" id="PRO_5005893358" evidence="1">
    <location>
        <begin position="17"/>
        <end position="861"/>
    </location>
</feature>
<feature type="signal peptide" evidence="1">
    <location>
        <begin position="1"/>
        <end position="16"/>
    </location>
</feature>
<dbReference type="InterPro" id="IPR029058">
    <property type="entry name" value="AB_hydrolase_fold"/>
</dbReference>
<dbReference type="PANTHER" id="PTHR45908:SF8">
    <property type="entry name" value="FUNGAL LIPASE-LIKE DOMAIN-CONTAINING PROTEIN"/>
    <property type="match status" value="1"/>
</dbReference>
<dbReference type="WBParaSite" id="SMUV_0000747801-mRNA-1">
    <property type="protein sequence ID" value="SMUV_0000747801-mRNA-1"/>
    <property type="gene ID" value="SMUV_0000747801"/>
</dbReference>
<evidence type="ECO:0000313" key="4">
    <source>
        <dbReference type="WBParaSite" id="SMUV_0000747801-mRNA-1"/>
    </source>
</evidence>
<protein>
    <submittedName>
        <fullName evidence="4">Lipase_3 domain-containing protein</fullName>
    </submittedName>
</protein>
<name>A0A0N5ART5_9BILA</name>
<evidence type="ECO:0000313" key="3">
    <source>
        <dbReference type="Proteomes" id="UP000046393"/>
    </source>
</evidence>
<organism evidence="3 4">
    <name type="scientific">Syphacia muris</name>
    <dbReference type="NCBI Taxonomy" id="451379"/>
    <lineage>
        <taxon>Eukaryota</taxon>
        <taxon>Metazoa</taxon>
        <taxon>Ecdysozoa</taxon>
        <taxon>Nematoda</taxon>
        <taxon>Chromadorea</taxon>
        <taxon>Rhabditida</taxon>
        <taxon>Spirurina</taxon>
        <taxon>Oxyuridomorpha</taxon>
        <taxon>Oxyuroidea</taxon>
        <taxon>Oxyuridae</taxon>
        <taxon>Syphacia</taxon>
    </lineage>
</organism>
<feature type="domain" description="Fungal lipase-type" evidence="2">
    <location>
        <begin position="437"/>
        <end position="573"/>
    </location>
</feature>
<dbReference type="CDD" id="cd00519">
    <property type="entry name" value="Lipase_3"/>
    <property type="match status" value="3"/>
</dbReference>
<dbReference type="PROSITE" id="PS51257">
    <property type="entry name" value="PROKAR_LIPOPROTEIN"/>
    <property type="match status" value="1"/>
</dbReference>
<dbReference type="PANTHER" id="PTHR45908">
    <property type="entry name" value="PROTEIN CBG11750-RELATED"/>
    <property type="match status" value="1"/>
</dbReference>
<feature type="domain" description="Fungal lipase-type" evidence="2">
    <location>
        <begin position="144"/>
        <end position="302"/>
    </location>
</feature>
<dbReference type="Proteomes" id="UP000046393">
    <property type="component" value="Unplaced"/>
</dbReference>